<dbReference type="Gene3D" id="1.20.5.1930">
    <property type="match status" value="1"/>
</dbReference>
<keyword evidence="9" id="KW-0812">Transmembrane</keyword>
<feature type="transmembrane region" description="Helical" evidence="9">
    <location>
        <begin position="72"/>
        <end position="90"/>
    </location>
</feature>
<evidence type="ECO:0000256" key="2">
    <source>
        <dbReference type="ARBA" id="ARBA00012438"/>
    </source>
</evidence>
<keyword evidence="5" id="KW-0547">Nucleotide-binding</keyword>
<evidence type="ECO:0000313" key="13">
    <source>
        <dbReference type="Proteomes" id="UP000294508"/>
    </source>
</evidence>
<dbReference type="GO" id="GO:0046983">
    <property type="term" value="F:protein dimerization activity"/>
    <property type="evidence" value="ECO:0007669"/>
    <property type="project" value="InterPro"/>
</dbReference>
<dbReference type="Pfam" id="PF02518">
    <property type="entry name" value="HATPase_c"/>
    <property type="match status" value="1"/>
</dbReference>
<dbReference type="CDD" id="cd16917">
    <property type="entry name" value="HATPase_UhpB-NarQ-NarX-like"/>
    <property type="match status" value="1"/>
</dbReference>
<feature type="transmembrane region" description="Helical" evidence="9">
    <location>
        <begin position="119"/>
        <end position="137"/>
    </location>
</feature>
<sequence length="380" mass="40687">MLTNAVRALWAESRAPKPPARVWRDWVLVAVLVPTAILEGILRDPLTWRPVALVLGVGVVCALLWRRTHPLAVVAGTFGALIVLDIASLLTTAGPVGLYTMICVVMLPYSLVRWGSGREIVIGMVVILVALAMGLAVDNTGVVDSVFGSMFLLFPATLGAAVRYWATSRMRELDQVRLREREQLARELHDTVAHHVSAIAIRAQAGQVVAATDPTAALDALAVIEQEASRTLAEMRIMVGGLRDNGSAVLAPQPGVADLERLARSVGDRPRVELTLSGDLENLGSPIGTAIYRIAQESITNAVRHARRATRIDVHVDGDPDRVRLTVSDNGDGGSTPRNPLGYGLIGMTERAMLLGGFLEAGPGPDRGWTVEATLPRAAR</sequence>
<feature type="domain" description="Histidine kinase/HSP90-like ATPase" evidence="10">
    <location>
        <begin position="290"/>
        <end position="377"/>
    </location>
</feature>
<evidence type="ECO:0000256" key="6">
    <source>
        <dbReference type="ARBA" id="ARBA00022777"/>
    </source>
</evidence>
<dbReference type="InterPro" id="IPR036890">
    <property type="entry name" value="HATPase_C_sf"/>
</dbReference>
<dbReference type="PANTHER" id="PTHR24421">
    <property type="entry name" value="NITRATE/NITRITE SENSOR PROTEIN NARX-RELATED"/>
    <property type="match status" value="1"/>
</dbReference>
<dbReference type="Pfam" id="PF07730">
    <property type="entry name" value="HisKA_3"/>
    <property type="match status" value="1"/>
</dbReference>
<keyword evidence="8" id="KW-0902">Two-component regulatory system</keyword>
<accession>A0A4R2HNI6</accession>
<evidence type="ECO:0000256" key="7">
    <source>
        <dbReference type="ARBA" id="ARBA00022840"/>
    </source>
</evidence>
<dbReference type="EC" id="2.7.13.3" evidence="2"/>
<dbReference type="InterPro" id="IPR011712">
    <property type="entry name" value="Sig_transdc_His_kin_sub3_dim/P"/>
</dbReference>
<keyword evidence="4" id="KW-0808">Transferase</keyword>
<keyword evidence="9" id="KW-1133">Transmembrane helix</keyword>
<evidence type="ECO:0000256" key="9">
    <source>
        <dbReference type="SAM" id="Phobius"/>
    </source>
</evidence>
<feature type="transmembrane region" description="Helical" evidence="9">
    <location>
        <begin position="48"/>
        <end position="65"/>
    </location>
</feature>
<dbReference type="InterPro" id="IPR003594">
    <property type="entry name" value="HATPase_dom"/>
</dbReference>
<dbReference type="InterPro" id="IPR050482">
    <property type="entry name" value="Sensor_HK_TwoCompSys"/>
</dbReference>
<dbReference type="GO" id="GO:0000155">
    <property type="term" value="F:phosphorelay sensor kinase activity"/>
    <property type="evidence" value="ECO:0007669"/>
    <property type="project" value="InterPro"/>
</dbReference>
<evidence type="ECO:0000256" key="4">
    <source>
        <dbReference type="ARBA" id="ARBA00022679"/>
    </source>
</evidence>
<evidence type="ECO:0000256" key="8">
    <source>
        <dbReference type="ARBA" id="ARBA00023012"/>
    </source>
</evidence>
<evidence type="ECO:0000259" key="11">
    <source>
        <dbReference type="Pfam" id="PF07730"/>
    </source>
</evidence>
<keyword evidence="6 12" id="KW-0418">Kinase</keyword>
<dbReference type="AlphaFoldDB" id="A0A4R2HNI6"/>
<dbReference type="SUPFAM" id="SSF55874">
    <property type="entry name" value="ATPase domain of HSP90 chaperone/DNA topoisomerase II/histidine kinase"/>
    <property type="match status" value="1"/>
</dbReference>
<name>A0A4R2HNI6_9ACTN</name>
<evidence type="ECO:0000313" key="12">
    <source>
        <dbReference type="EMBL" id="TCO32753.1"/>
    </source>
</evidence>
<dbReference type="RefSeq" id="WP_132209508.1">
    <property type="nucleotide sequence ID" value="NZ_SLWN01000004.1"/>
</dbReference>
<gene>
    <name evidence="12" type="ORF">EV652_104359</name>
</gene>
<keyword evidence="3" id="KW-0597">Phosphoprotein</keyword>
<dbReference type="OrthoDB" id="227596at2"/>
<dbReference type="Gene3D" id="3.30.565.10">
    <property type="entry name" value="Histidine kinase-like ATPase, C-terminal domain"/>
    <property type="match status" value="1"/>
</dbReference>
<feature type="transmembrane region" description="Helical" evidence="9">
    <location>
        <begin position="22"/>
        <end position="42"/>
    </location>
</feature>
<feature type="transmembrane region" description="Helical" evidence="9">
    <location>
        <begin position="149"/>
        <end position="166"/>
    </location>
</feature>
<dbReference type="GO" id="GO:0005524">
    <property type="term" value="F:ATP binding"/>
    <property type="evidence" value="ECO:0007669"/>
    <property type="project" value="UniProtKB-KW"/>
</dbReference>
<protein>
    <recommendedName>
        <fullName evidence="2">histidine kinase</fullName>
        <ecNumber evidence="2">2.7.13.3</ecNumber>
    </recommendedName>
</protein>
<dbReference type="GO" id="GO:0016020">
    <property type="term" value="C:membrane"/>
    <property type="evidence" value="ECO:0007669"/>
    <property type="project" value="InterPro"/>
</dbReference>
<organism evidence="12 13">
    <name type="scientific">Kribbella steppae</name>
    <dbReference type="NCBI Taxonomy" id="2512223"/>
    <lineage>
        <taxon>Bacteria</taxon>
        <taxon>Bacillati</taxon>
        <taxon>Actinomycetota</taxon>
        <taxon>Actinomycetes</taxon>
        <taxon>Propionibacteriales</taxon>
        <taxon>Kribbellaceae</taxon>
        <taxon>Kribbella</taxon>
    </lineage>
</organism>
<keyword evidence="13" id="KW-1185">Reference proteome</keyword>
<evidence type="ECO:0000256" key="5">
    <source>
        <dbReference type="ARBA" id="ARBA00022741"/>
    </source>
</evidence>
<dbReference type="PANTHER" id="PTHR24421:SF10">
    <property type="entry name" value="NITRATE_NITRITE SENSOR PROTEIN NARQ"/>
    <property type="match status" value="1"/>
</dbReference>
<evidence type="ECO:0000256" key="1">
    <source>
        <dbReference type="ARBA" id="ARBA00000085"/>
    </source>
</evidence>
<dbReference type="Proteomes" id="UP000294508">
    <property type="component" value="Unassembled WGS sequence"/>
</dbReference>
<evidence type="ECO:0000259" key="10">
    <source>
        <dbReference type="Pfam" id="PF02518"/>
    </source>
</evidence>
<proteinExistence type="predicted"/>
<keyword evidence="9" id="KW-0472">Membrane</keyword>
<dbReference type="EMBL" id="SLWN01000004">
    <property type="protein sequence ID" value="TCO32753.1"/>
    <property type="molecule type" value="Genomic_DNA"/>
</dbReference>
<comment type="catalytic activity">
    <reaction evidence="1">
        <text>ATP + protein L-histidine = ADP + protein N-phospho-L-histidine.</text>
        <dbReference type="EC" id="2.7.13.3"/>
    </reaction>
</comment>
<feature type="transmembrane region" description="Helical" evidence="9">
    <location>
        <begin position="96"/>
        <end position="112"/>
    </location>
</feature>
<keyword evidence="7" id="KW-0067">ATP-binding</keyword>
<feature type="domain" description="Signal transduction histidine kinase subgroup 3 dimerisation and phosphoacceptor" evidence="11">
    <location>
        <begin position="180"/>
        <end position="244"/>
    </location>
</feature>
<comment type="caution">
    <text evidence="12">The sequence shown here is derived from an EMBL/GenBank/DDBJ whole genome shotgun (WGS) entry which is preliminary data.</text>
</comment>
<reference evidence="12 13" key="1">
    <citation type="journal article" date="2015" name="Stand. Genomic Sci.">
        <title>Genomic Encyclopedia of Bacterial and Archaeal Type Strains, Phase III: the genomes of soil and plant-associated and newly described type strains.</title>
        <authorList>
            <person name="Whitman W.B."/>
            <person name="Woyke T."/>
            <person name="Klenk H.P."/>
            <person name="Zhou Y."/>
            <person name="Lilburn T.G."/>
            <person name="Beck B.J."/>
            <person name="De Vos P."/>
            <person name="Vandamme P."/>
            <person name="Eisen J.A."/>
            <person name="Garrity G."/>
            <person name="Hugenholtz P."/>
            <person name="Kyrpides N.C."/>
        </authorList>
    </citation>
    <scope>NUCLEOTIDE SEQUENCE [LARGE SCALE GENOMIC DNA]</scope>
    <source>
        <strain evidence="12 13">VKM Ac-2572</strain>
    </source>
</reference>
<evidence type="ECO:0000256" key="3">
    <source>
        <dbReference type="ARBA" id="ARBA00022553"/>
    </source>
</evidence>